<dbReference type="EMBL" id="LSYS01005643">
    <property type="protein sequence ID" value="OPJ76649.1"/>
    <property type="molecule type" value="Genomic_DNA"/>
</dbReference>
<proteinExistence type="predicted"/>
<sequence>MIHEVGRVCSIDQNSSVGAIKGLRSQKSMFSVPMSLQTARKTFVSLPLTPPSPANRTSTDTLHHIAGQARWASNTSCEFILDPCQTVTTFLFVFTTQICTANKILEHRERRGGKRFTIACWKTHDLSSILLHLKEENQ</sequence>
<accession>A0A1V4JWR3</accession>
<dbReference type="Proteomes" id="UP000190648">
    <property type="component" value="Unassembled WGS sequence"/>
</dbReference>
<keyword evidence="2" id="KW-1185">Reference proteome</keyword>
<gene>
    <name evidence="1" type="ORF">AV530_016294</name>
</gene>
<comment type="caution">
    <text evidence="1">The sequence shown here is derived from an EMBL/GenBank/DDBJ whole genome shotgun (WGS) entry which is preliminary data.</text>
</comment>
<reference evidence="1 2" key="1">
    <citation type="submission" date="2016-02" db="EMBL/GenBank/DDBJ databases">
        <title>Band-tailed pigeon sequencing and assembly.</title>
        <authorList>
            <person name="Soares A.E."/>
            <person name="Novak B.J."/>
            <person name="Rice E.S."/>
            <person name="O'Connell B."/>
            <person name="Chang D."/>
            <person name="Weber S."/>
            <person name="Shapiro B."/>
        </authorList>
    </citation>
    <scope>NUCLEOTIDE SEQUENCE [LARGE SCALE GENOMIC DNA]</scope>
    <source>
        <strain evidence="1">BTP2013</strain>
        <tissue evidence="1">Blood</tissue>
    </source>
</reference>
<protein>
    <submittedName>
        <fullName evidence="1">Uncharacterized protein</fullName>
    </submittedName>
</protein>
<name>A0A1V4JWR3_PATFA</name>
<evidence type="ECO:0000313" key="1">
    <source>
        <dbReference type="EMBL" id="OPJ76649.1"/>
    </source>
</evidence>
<organism evidence="1 2">
    <name type="scientific">Patagioenas fasciata monilis</name>
    <dbReference type="NCBI Taxonomy" id="372326"/>
    <lineage>
        <taxon>Eukaryota</taxon>
        <taxon>Metazoa</taxon>
        <taxon>Chordata</taxon>
        <taxon>Craniata</taxon>
        <taxon>Vertebrata</taxon>
        <taxon>Euteleostomi</taxon>
        <taxon>Archelosauria</taxon>
        <taxon>Archosauria</taxon>
        <taxon>Dinosauria</taxon>
        <taxon>Saurischia</taxon>
        <taxon>Theropoda</taxon>
        <taxon>Coelurosauria</taxon>
        <taxon>Aves</taxon>
        <taxon>Neognathae</taxon>
        <taxon>Neoaves</taxon>
        <taxon>Columbimorphae</taxon>
        <taxon>Columbiformes</taxon>
        <taxon>Columbidae</taxon>
        <taxon>Patagioenas</taxon>
    </lineage>
</organism>
<dbReference type="AlphaFoldDB" id="A0A1V4JWR3"/>
<evidence type="ECO:0000313" key="2">
    <source>
        <dbReference type="Proteomes" id="UP000190648"/>
    </source>
</evidence>